<reference evidence="9 10" key="1">
    <citation type="submission" date="2016-10" db="EMBL/GenBank/DDBJ databases">
        <authorList>
            <person name="de Groot N.N."/>
        </authorList>
    </citation>
    <scope>NUCLEOTIDE SEQUENCE [LARGE SCALE GENOMIC DNA]</scope>
    <source>
        <strain evidence="9 10">DSM 19938</strain>
    </source>
</reference>
<dbReference type="GO" id="GO:0005975">
    <property type="term" value="P:carbohydrate metabolic process"/>
    <property type="evidence" value="ECO:0007669"/>
    <property type="project" value="InterPro"/>
</dbReference>
<dbReference type="SUPFAM" id="SSF51445">
    <property type="entry name" value="(Trans)glycosidases"/>
    <property type="match status" value="1"/>
</dbReference>
<accession>A0A1H6QQ80</accession>
<dbReference type="PRINTS" id="PR00738">
    <property type="entry name" value="GLHYDRLASE20"/>
</dbReference>
<name>A0A1H6QQ80_9BACT</name>
<feature type="domain" description="Glycoside hydrolase family 20 catalytic" evidence="7">
    <location>
        <begin position="181"/>
        <end position="409"/>
    </location>
</feature>
<organism evidence="9 10">
    <name type="scientific">Dyadobacter koreensis</name>
    <dbReference type="NCBI Taxonomy" id="408657"/>
    <lineage>
        <taxon>Bacteria</taxon>
        <taxon>Pseudomonadati</taxon>
        <taxon>Bacteroidota</taxon>
        <taxon>Cytophagia</taxon>
        <taxon>Cytophagales</taxon>
        <taxon>Spirosomataceae</taxon>
        <taxon>Dyadobacter</taxon>
    </lineage>
</organism>
<dbReference type="InterPro" id="IPR015882">
    <property type="entry name" value="HEX_bac_N"/>
</dbReference>
<evidence type="ECO:0000313" key="9">
    <source>
        <dbReference type="EMBL" id="SEI45968.1"/>
    </source>
</evidence>
<evidence type="ECO:0000256" key="4">
    <source>
        <dbReference type="ARBA" id="ARBA00022801"/>
    </source>
</evidence>
<evidence type="ECO:0000259" key="7">
    <source>
        <dbReference type="Pfam" id="PF00728"/>
    </source>
</evidence>
<keyword evidence="10" id="KW-1185">Reference proteome</keyword>
<dbReference type="InterPro" id="IPR017853">
    <property type="entry name" value="GH"/>
</dbReference>
<keyword evidence="4 9" id="KW-0378">Hydrolase</keyword>
<evidence type="ECO:0000259" key="8">
    <source>
        <dbReference type="Pfam" id="PF02838"/>
    </source>
</evidence>
<feature type="domain" description="Beta-hexosaminidase bacterial type N-terminal" evidence="8">
    <location>
        <begin position="43"/>
        <end position="175"/>
    </location>
</feature>
<proteinExistence type="inferred from homology"/>
<dbReference type="AlphaFoldDB" id="A0A1H6QQ80"/>
<dbReference type="RefSeq" id="WP_090332395.1">
    <property type="nucleotide sequence ID" value="NZ_FNXY01000001.1"/>
</dbReference>
<dbReference type="EMBL" id="FNXY01000001">
    <property type="protein sequence ID" value="SEI45968.1"/>
    <property type="molecule type" value="Genomic_DNA"/>
</dbReference>
<evidence type="ECO:0000313" key="10">
    <source>
        <dbReference type="Proteomes" id="UP000199532"/>
    </source>
</evidence>
<dbReference type="InterPro" id="IPR015883">
    <property type="entry name" value="Glyco_hydro_20_cat"/>
</dbReference>
<comment type="similarity">
    <text evidence="2">Belongs to the glycosyl hydrolase 20 family.</text>
</comment>
<evidence type="ECO:0000256" key="6">
    <source>
        <dbReference type="PIRSR" id="PIRSR625705-1"/>
    </source>
</evidence>
<dbReference type="GO" id="GO:0004563">
    <property type="term" value="F:beta-N-acetylhexosaminidase activity"/>
    <property type="evidence" value="ECO:0007669"/>
    <property type="project" value="UniProtKB-EC"/>
</dbReference>
<evidence type="ECO:0000256" key="3">
    <source>
        <dbReference type="ARBA" id="ARBA00012663"/>
    </source>
</evidence>
<dbReference type="Pfam" id="PF02838">
    <property type="entry name" value="Glyco_hydro_20b"/>
    <property type="match status" value="1"/>
</dbReference>
<dbReference type="PANTHER" id="PTHR22600">
    <property type="entry name" value="BETA-HEXOSAMINIDASE"/>
    <property type="match status" value="1"/>
</dbReference>
<dbReference type="GO" id="GO:0016020">
    <property type="term" value="C:membrane"/>
    <property type="evidence" value="ECO:0007669"/>
    <property type="project" value="TreeGrafter"/>
</dbReference>
<dbReference type="Proteomes" id="UP000199532">
    <property type="component" value="Unassembled WGS sequence"/>
</dbReference>
<feature type="active site" description="Proton donor" evidence="6">
    <location>
        <position position="317"/>
    </location>
</feature>
<gene>
    <name evidence="9" type="ORF">SAMN04487995_0906</name>
</gene>
<dbReference type="GO" id="GO:0030203">
    <property type="term" value="P:glycosaminoglycan metabolic process"/>
    <property type="evidence" value="ECO:0007669"/>
    <property type="project" value="TreeGrafter"/>
</dbReference>
<dbReference type="STRING" id="408657.SAMN04487995_0906"/>
<dbReference type="OrthoDB" id="9763537at2"/>
<evidence type="ECO:0000256" key="5">
    <source>
        <dbReference type="ARBA" id="ARBA00023295"/>
    </source>
</evidence>
<comment type="catalytic activity">
    <reaction evidence="1">
        <text>Hydrolysis of terminal non-reducing N-acetyl-D-hexosamine residues in N-acetyl-beta-D-hexosaminides.</text>
        <dbReference type="EC" id="3.2.1.52"/>
    </reaction>
</comment>
<dbReference type="Gene3D" id="3.30.379.10">
    <property type="entry name" value="Chitobiase/beta-hexosaminidase domain 2-like"/>
    <property type="match status" value="1"/>
</dbReference>
<keyword evidence="5" id="KW-0326">Glycosidase</keyword>
<dbReference type="InterPro" id="IPR025705">
    <property type="entry name" value="Beta_hexosaminidase_sua/sub"/>
</dbReference>
<dbReference type="PANTHER" id="PTHR22600:SF57">
    <property type="entry name" value="BETA-N-ACETYLHEXOSAMINIDASE"/>
    <property type="match status" value="1"/>
</dbReference>
<dbReference type="Pfam" id="PF00728">
    <property type="entry name" value="Glyco_hydro_20"/>
    <property type="match status" value="1"/>
</dbReference>
<evidence type="ECO:0000256" key="1">
    <source>
        <dbReference type="ARBA" id="ARBA00001231"/>
    </source>
</evidence>
<dbReference type="EC" id="3.2.1.52" evidence="3"/>
<dbReference type="Gene3D" id="3.20.20.80">
    <property type="entry name" value="Glycosidases"/>
    <property type="match status" value="1"/>
</dbReference>
<sequence length="871" mass="98169">MIRSVFILILQIIVLNQQLEASPGPVAGFGEKSRADSAVRGLPVLPHPQFASQGTVSFVFSSNIEFKTTDLSPEQSVRLKAHWEAFKPEIKDSKKAESNTVELLFLNEAKEKQPEFWNRAQTYNDSIGNEGYLLSAKKGKVVIAANTETGLFYGLQTLRQLTRAGWNREVFIADWPVFETRVIFDDISRGPISKLDYIKKQIERMAELKINYLSFYIEHVVQPLSHPDFAPKDGKLTIAQIKELSAYAEQFHIKLIGSFQSFGHFEKILALPQYSSMGETGSLISPLDPKAKQFLTDVIGELCDAFNAPWFNVNCDETFDLNKGKSKAYIDSIGAARFYADHLNFLYDILKRHNKKMMLWGDVAIQYDKIPDMLPKDVVYLTWEYGSNNNYDKWIKPFANRGLEFMVCPGVLNSYRMFPDLVMAKSNIKGFMQAGKASGATGAFTTLWDDGGAYLFSGDWYGVYAAAEKSWNLKTANEKTFDSRYSRTAYGSDNTNYVKAVFKLMELRSLALTYNLNDLLWHQQMVPGKGKQLWLNNTDVPAAKKILNQASDLLAVSSAKFNTGDISTLAHTIAQYQIMMDSRQLLATQAAVYREAGRINGTRLEQARNLLIQSADSLKQLKERYVSLQNSFRQLWRAENQEYWLDVVMAPYDTKIRELGDLENVLKNSALSAAGKLQLPDADQIGLSIYETPYTYFQYWLLTGPFPAETNATIPSFMYSENEEYDKPPIPGGIATYKGKNYRWHKFASKSGGMIDLNEYFEKKTPATAYAYCTLNVTGKEVTEAFVNAANGTEVFSDGKKVAVISGQKAGSEEQKITLALGKGNHLFLLKVPGKTNAPWRFSMRLGQGVEVVNSKHKYQTNSKNKTYDAE</sequence>
<protein>
    <recommendedName>
        <fullName evidence="3">beta-N-acetylhexosaminidase</fullName>
        <ecNumber evidence="3">3.2.1.52</ecNumber>
    </recommendedName>
</protein>
<dbReference type="SUPFAM" id="SSF55545">
    <property type="entry name" value="beta-N-acetylhexosaminidase-like domain"/>
    <property type="match status" value="1"/>
</dbReference>
<dbReference type="InterPro" id="IPR029018">
    <property type="entry name" value="Hex-like_dom2"/>
</dbReference>
<evidence type="ECO:0000256" key="2">
    <source>
        <dbReference type="ARBA" id="ARBA00006285"/>
    </source>
</evidence>